<keyword evidence="5" id="KW-1185">Reference proteome</keyword>
<dbReference type="InterPro" id="IPR029069">
    <property type="entry name" value="HotDog_dom_sf"/>
</dbReference>
<dbReference type="InterPro" id="IPR049449">
    <property type="entry name" value="TesB_ACOT8-like_N"/>
</dbReference>
<comment type="caution">
    <text evidence="4">The sequence shown here is derived from an EMBL/GenBank/DDBJ whole genome shotgun (WGS) entry which is preliminary data.</text>
</comment>
<dbReference type="PANTHER" id="PTHR38110:SF1">
    <property type="entry name" value="THIOESTERASE DOMAIN-CONTAINING PROTEIN"/>
    <property type="match status" value="1"/>
</dbReference>
<dbReference type="InterPro" id="IPR042171">
    <property type="entry name" value="Acyl-CoA_hotdog"/>
</dbReference>
<evidence type="ECO:0000313" key="5">
    <source>
        <dbReference type="Proteomes" id="UP000654075"/>
    </source>
</evidence>
<evidence type="ECO:0000259" key="2">
    <source>
        <dbReference type="Pfam" id="PF13622"/>
    </source>
</evidence>
<dbReference type="OMA" id="GEMRGWF"/>
<evidence type="ECO:0008006" key="6">
    <source>
        <dbReference type="Google" id="ProtNLM"/>
    </source>
</evidence>
<protein>
    <recommendedName>
        <fullName evidence="6">Thioesterase family protein</fullName>
    </recommendedName>
</protein>
<dbReference type="Gene3D" id="2.40.160.210">
    <property type="entry name" value="Acyl-CoA thioesterase, double hotdog domain"/>
    <property type="match status" value="1"/>
</dbReference>
<feature type="domain" description="Acyl-CoA thioesterase-like C-terminal" evidence="3">
    <location>
        <begin position="175"/>
        <end position="276"/>
    </location>
</feature>
<dbReference type="Pfam" id="PF20789">
    <property type="entry name" value="4HBT_3C"/>
    <property type="match status" value="1"/>
</dbReference>
<dbReference type="AlphaFoldDB" id="A0A813FPJ5"/>
<dbReference type="SUPFAM" id="SSF54637">
    <property type="entry name" value="Thioesterase/thiol ester dehydrase-isomerase"/>
    <property type="match status" value="1"/>
</dbReference>
<dbReference type="EMBL" id="CAJNNV010025364">
    <property type="protein sequence ID" value="CAE8614092.1"/>
    <property type="molecule type" value="Genomic_DNA"/>
</dbReference>
<evidence type="ECO:0000313" key="4">
    <source>
        <dbReference type="EMBL" id="CAE8614092.1"/>
    </source>
</evidence>
<sequence>MSSSSDFRQATSIACRISTEFSINGAPNGGYLAELVAATACKVSGKPDVMSLSAHHLRKADEGADGELLLSVLGSGRRLTTMSISLVQAGIVRASYLLTLGDLSEYSGLSHTAGEYLPALSASVDRSDMLNVSEVLRTKGHAIKGPKFSRMFDYFDLLVPKDSDYALCLEAGTWGIGSGKTSFEGWVRMRNNMTWSSRSALWVLDAFPPPVMCLLPAAWVPTLEYTVHTFARPPLGAEWLRVRYWTVLAVTGVLELDAELWDESGKLLARARQLALLQSGPKKGASSTSSGSSSARSAQARL</sequence>
<gene>
    <name evidence="4" type="ORF">PGLA1383_LOCUS31824</name>
</gene>
<evidence type="ECO:0000256" key="1">
    <source>
        <dbReference type="SAM" id="MobiDB-lite"/>
    </source>
</evidence>
<dbReference type="PANTHER" id="PTHR38110">
    <property type="entry name" value="CHROMOSOME 23, WHOLE GENOME SHOTGUN SEQUENCE"/>
    <property type="match status" value="1"/>
</dbReference>
<dbReference type="Proteomes" id="UP000654075">
    <property type="component" value="Unassembled WGS sequence"/>
</dbReference>
<feature type="domain" description="Acyl-CoA thioesterase-like N-terminal HotDog" evidence="2">
    <location>
        <begin position="22"/>
        <end position="99"/>
    </location>
</feature>
<feature type="region of interest" description="Disordered" evidence="1">
    <location>
        <begin position="279"/>
        <end position="302"/>
    </location>
</feature>
<dbReference type="InterPro" id="IPR049450">
    <property type="entry name" value="ACOT8-like_C"/>
</dbReference>
<dbReference type="Pfam" id="PF13622">
    <property type="entry name" value="4HBT_3"/>
    <property type="match status" value="1"/>
</dbReference>
<name>A0A813FPJ5_POLGL</name>
<organism evidence="4 5">
    <name type="scientific">Polarella glacialis</name>
    <name type="common">Dinoflagellate</name>
    <dbReference type="NCBI Taxonomy" id="89957"/>
    <lineage>
        <taxon>Eukaryota</taxon>
        <taxon>Sar</taxon>
        <taxon>Alveolata</taxon>
        <taxon>Dinophyceae</taxon>
        <taxon>Suessiales</taxon>
        <taxon>Suessiaceae</taxon>
        <taxon>Polarella</taxon>
    </lineage>
</organism>
<reference evidence="4" key="1">
    <citation type="submission" date="2021-02" db="EMBL/GenBank/DDBJ databases">
        <authorList>
            <person name="Dougan E. K."/>
            <person name="Rhodes N."/>
            <person name="Thang M."/>
            <person name="Chan C."/>
        </authorList>
    </citation>
    <scope>NUCLEOTIDE SEQUENCE</scope>
</reference>
<proteinExistence type="predicted"/>
<accession>A0A813FPJ5</accession>
<dbReference type="InterPro" id="IPR052389">
    <property type="entry name" value="Sec_Metab_Biosynth-Assoc"/>
</dbReference>
<evidence type="ECO:0000259" key="3">
    <source>
        <dbReference type="Pfam" id="PF20789"/>
    </source>
</evidence>